<keyword evidence="1" id="KW-0175">Coiled coil</keyword>
<reference evidence="2 3" key="1">
    <citation type="journal article" date="2020" name="ISME J.">
        <title>Comparative genomics reveals insights into cyanobacterial evolution and habitat adaptation.</title>
        <authorList>
            <person name="Chen M.Y."/>
            <person name="Teng W.K."/>
            <person name="Zhao L."/>
            <person name="Hu C.X."/>
            <person name="Zhou Y.K."/>
            <person name="Han B.P."/>
            <person name="Song L.R."/>
            <person name="Shu W.S."/>
        </authorList>
    </citation>
    <scope>NUCLEOTIDE SEQUENCE [LARGE SCALE GENOMIC DNA]</scope>
    <source>
        <strain evidence="2 3">FACHB-130</strain>
    </source>
</reference>
<organism evidence="2 3">
    <name type="scientific">Nostoc spongiaeforme FACHB-130</name>
    <dbReference type="NCBI Taxonomy" id="1357510"/>
    <lineage>
        <taxon>Bacteria</taxon>
        <taxon>Bacillati</taxon>
        <taxon>Cyanobacteriota</taxon>
        <taxon>Cyanophyceae</taxon>
        <taxon>Nostocales</taxon>
        <taxon>Nostocaceae</taxon>
        <taxon>Nostoc</taxon>
    </lineage>
</organism>
<evidence type="ECO:0000313" key="3">
    <source>
        <dbReference type="Proteomes" id="UP000603457"/>
    </source>
</evidence>
<comment type="caution">
    <text evidence="2">The sequence shown here is derived from an EMBL/GenBank/DDBJ whole genome shotgun (WGS) entry which is preliminary data.</text>
</comment>
<sequence>MNLEQRIKEQAAQLAALKAEKDKQEAEKAKAKAFEWNSKFKLVKFLEQYLDSHIRLGKLNPDIFFDVYRKYKEVYQDQDDQLSFFVATVIKLISHPWYGVECSTAFIGNGGLLYKGKQYQDPQKLYLEIVFNTILGELANDPFGTDVWFYELLSLHFEDPTAFPAYAQIGEVKTRVLPLLKRIIETEQATQELPELSELTTDDALYIQSLFS</sequence>
<keyword evidence="3" id="KW-1185">Reference proteome</keyword>
<protein>
    <submittedName>
        <fullName evidence="2">Uncharacterized protein</fullName>
    </submittedName>
</protein>
<accession>A0ABR8FZC7</accession>
<dbReference type="EMBL" id="JACJTB010000019">
    <property type="protein sequence ID" value="MBD2595724.1"/>
    <property type="molecule type" value="Genomic_DNA"/>
</dbReference>
<name>A0ABR8FZC7_9NOSO</name>
<dbReference type="Proteomes" id="UP000603457">
    <property type="component" value="Unassembled WGS sequence"/>
</dbReference>
<proteinExistence type="predicted"/>
<evidence type="ECO:0000313" key="2">
    <source>
        <dbReference type="EMBL" id="MBD2595724.1"/>
    </source>
</evidence>
<feature type="coiled-coil region" evidence="1">
    <location>
        <begin position="7"/>
        <end position="34"/>
    </location>
</feature>
<evidence type="ECO:0000256" key="1">
    <source>
        <dbReference type="SAM" id="Coils"/>
    </source>
</evidence>
<dbReference type="RefSeq" id="WP_190968514.1">
    <property type="nucleotide sequence ID" value="NZ_JACJTB010000019.1"/>
</dbReference>
<gene>
    <name evidence="2" type="ORF">H6G74_15510</name>
</gene>